<evidence type="ECO:0000313" key="3">
    <source>
        <dbReference type="Proteomes" id="UP000598996"/>
    </source>
</evidence>
<comment type="caution">
    <text evidence="2">The sequence shown here is derived from an EMBL/GenBank/DDBJ whole genome shotgun (WGS) entry which is preliminary data.</text>
</comment>
<dbReference type="InterPro" id="IPR024072">
    <property type="entry name" value="DHFR-like_dom_sf"/>
</dbReference>
<gene>
    <name evidence="2" type="ORF">JKJ07_29865</name>
</gene>
<dbReference type="SUPFAM" id="SSF53597">
    <property type="entry name" value="Dihydrofolate reductase-like"/>
    <property type="match status" value="1"/>
</dbReference>
<name>A0ABS1VVN6_9ACTN</name>
<dbReference type="Pfam" id="PF01872">
    <property type="entry name" value="RibD_C"/>
    <property type="match status" value="1"/>
</dbReference>
<dbReference type="EMBL" id="JAENHO010000009">
    <property type="protein sequence ID" value="MBL7258526.1"/>
    <property type="molecule type" value="Genomic_DNA"/>
</dbReference>
<evidence type="ECO:0000259" key="1">
    <source>
        <dbReference type="Pfam" id="PF01872"/>
    </source>
</evidence>
<sequence>MTVFQNVTLDGVMQAPGRKGEDDRGGFEHGGWADGYADEVSMGFAAEGMSRQDGALLFGRRTYEDLLGFWTTTERPNPFTDVLVNARKLVVTRSADTTAAYPNTELLVGDAVKTVAEHRETGLTIMGSGELIRALHAARMIDTYVLQIHPIVLGSGTKLFASEEDGERANLELERTIPTTTGVIIAQYAVR</sequence>
<evidence type="ECO:0000313" key="2">
    <source>
        <dbReference type="EMBL" id="MBL7258526.1"/>
    </source>
</evidence>
<organism evidence="2 3">
    <name type="scientific">Paractinoplanes lichenicola</name>
    <dbReference type="NCBI Taxonomy" id="2802976"/>
    <lineage>
        <taxon>Bacteria</taxon>
        <taxon>Bacillati</taxon>
        <taxon>Actinomycetota</taxon>
        <taxon>Actinomycetes</taxon>
        <taxon>Micromonosporales</taxon>
        <taxon>Micromonosporaceae</taxon>
        <taxon>Paractinoplanes</taxon>
    </lineage>
</organism>
<keyword evidence="3" id="KW-1185">Reference proteome</keyword>
<reference evidence="2 3" key="1">
    <citation type="submission" date="2021-01" db="EMBL/GenBank/DDBJ databases">
        <title>Actinoplanes sp. nov. LDG1-01 isolated from lichen.</title>
        <authorList>
            <person name="Saeng-In P."/>
            <person name="Phongsopitanun W."/>
            <person name="Kanchanasin P."/>
            <person name="Yuki M."/>
            <person name="Kudo T."/>
            <person name="Ohkuma M."/>
            <person name="Tanasupawat S."/>
        </authorList>
    </citation>
    <scope>NUCLEOTIDE SEQUENCE [LARGE SCALE GENOMIC DNA]</scope>
    <source>
        <strain evidence="2 3">LDG1-01</strain>
    </source>
</reference>
<dbReference type="Gene3D" id="3.40.430.10">
    <property type="entry name" value="Dihydrofolate Reductase, subunit A"/>
    <property type="match status" value="1"/>
</dbReference>
<accession>A0ABS1VVN6</accession>
<feature type="domain" description="Bacterial bifunctional deaminase-reductase C-terminal" evidence="1">
    <location>
        <begin position="4"/>
        <end position="184"/>
    </location>
</feature>
<dbReference type="Proteomes" id="UP000598996">
    <property type="component" value="Unassembled WGS sequence"/>
</dbReference>
<dbReference type="InterPro" id="IPR002734">
    <property type="entry name" value="RibDG_C"/>
</dbReference>
<proteinExistence type="predicted"/>
<protein>
    <submittedName>
        <fullName evidence="2">Dihydrofolate reductase family protein</fullName>
    </submittedName>
</protein>